<gene>
    <name evidence="1" type="ORF">SAMN02745216_00192</name>
</gene>
<dbReference type="AlphaFoldDB" id="A0A1M6CA90"/>
<evidence type="ECO:0000313" key="2">
    <source>
        <dbReference type="Proteomes" id="UP000183994"/>
    </source>
</evidence>
<dbReference type="EMBL" id="FQZU01000001">
    <property type="protein sequence ID" value="SHI57929.1"/>
    <property type="molecule type" value="Genomic_DNA"/>
</dbReference>
<reference evidence="2" key="1">
    <citation type="submission" date="2016-11" db="EMBL/GenBank/DDBJ databases">
        <authorList>
            <person name="Varghese N."/>
            <person name="Submissions S."/>
        </authorList>
    </citation>
    <scope>NUCLEOTIDE SEQUENCE [LARGE SCALE GENOMIC DNA]</scope>
    <source>
        <strain evidence="2">DSM 16219</strain>
    </source>
</reference>
<proteinExistence type="predicted"/>
<dbReference type="RefSeq" id="WP_170868226.1">
    <property type="nucleotide sequence ID" value="NZ_FQZU01000001.1"/>
</dbReference>
<sequence length="48" mass="5121">MIAPPNGLKIKVDAEGVNQKIVIPHLGKRVALRSAEAALLFIIGVVIF</sequence>
<organism evidence="1 2">
    <name type="scientific">Desulfatibacillum alkenivorans DSM 16219</name>
    <dbReference type="NCBI Taxonomy" id="1121393"/>
    <lineage>
        <taxon>Bacteria</taxon>
        <taxon>Pseudomonadati</taxon>
        <taxon>Thermodesulfobacteriota</taxon>
        <taxon>Desulfobacteria</taxon>
        <taxon>Desulfobacterales</taxon>
        <taxon>Desulfatibacillaceae</taxon>
        <taxon>Desulfatibacillum</taxon>
    </lineage>
</organism>
<accession>A0A1M6CA90</accession>
<name>A0A1M6CA90_9BACT</name>
<keyword evidence="2" id="KW-1185">Reference proteome</keyword>
<evidence type="ECO:0000313" key="1">
    <source>
        <dbReference type="EMBL" id="SHI57929.1"/>
    </source>
</evidence>
<dbReference type="Proteomes" id="UP000183994">
    <property type="component" value="Unassembled WGS sequence"/>
</dbReference>
<protein>
    <submittedName>
        <fullName evidence="1">Uncharacterized protein</fullName>
    </submittedName>
</protein>